<dbReference type="SMART" id="SM00698">
    <property type="entry name" value="MORN"/>
    <property type="match status" value="2"/>
</dbReference>
<dbReference type="PANTHER" id="PTHR23084:SF227">
    <property type="entry name" value="PHOSPHATIDYLINOSITOL-4-PHOSPHATE 5-KINASE RELATED"/>
    <property type="match status" value="1"/>
</dbReference>
<name>A0A9D4TRB3_CHLVU</name>
<dbReference type="PANTHER" id="PTHR23084">
    <property type="entry name" value="PHOSPHATIDYLINOSITOL-4-PHOSPHATE 5-KINASE RELATED"/>
    <property type="match status" value="1"/>
</dbReference>
<reference evidence="3" key="1">
    <citation type="journal article" date="2019" name="Plant J.">
        <title>Chlorella vulgaris genome assembly and annotation reveals the molecular basis for metabolic acclimation to high light conditions.</title>
        <authorList>
            <person name="Cecchin M."/>
            <person name="Marcolungo L."/>
            <person name="Rossato M."/>
            <person name="Girolomoni L."/>
            <person name="Cosentino E."/>
            <person name="Cuine S."/>
            <person name="Li-Beisson Y."/>
            <person name="Delledonne M."/>
            <person name="Ballottari M."/>
        </authorList>
    </citation>
    <scope>NUCLEOTIDE SEQUENCE</scope>
    <source>
        <strain evidence="3">211/11P</strain>
    </source>
</reference>
<feature type="compositionally biased region" description="Basic and acidic residues" evidence="2">
    <location>
        <begin position="307"/>
        <end position="327"/>
    </location>
</feature>
<dbReference type="Proteomes" id="UP001055712">
    <property type="component" value="Unassembled WGS sequence"/>
</dbReference>
<evidence type="ECO:0000313" key="3">
    <source>
        <dbReference type="EMBL" id="KAI3432598.1"/>
    </source>
</evidence>
<sequence length="442" mass="48389">MAEEAPTGLPQLTKQVGKAGNAGVYSPGDPQWWLADTHHPYAPFAGNALKWESYAYDDGTTYEGLMLNNIPHNKGILVFGNGLGGGIQKADRGDRYEGEFQSGFVHGMGQYTSTKGSVYRGEYTAGLRHGCGVEYDTKPFISRVEAGMDPDAAWAEAQPEVERSARRGTWLKDTFFTGPDDSGRWCHIAEIKGTEQEVESVVNKARMFQFKPDGEVTMRFMQDGNGMPAPLMQDPLHYPHGTKFLAPGPLGQCHPIPDVESLKDAMISAANAHSRIHQSYNLPYDPPAPGSTMDKAMKLWRKKEGRKQRTLDKKLQREQQRIRRMEAADAAAAGAGKPKEKAAAPKQQKVEPEDDEGPPSDVDDDDLIASTAGMQEQQKHGGGQQQQQAGAGFGGPFQPPTVLANVSLGLSRATRLLHRAFHEAAVRAPARRSLTRPSWKSQ</sequence>
<evidence type="ECO:0000256" key="2">
    <source>
        <dbReference type="SAM" id="MobiDB-lite"/>
    </source>
</evidence>
<organism evidence="3 4">
    <name type="scientific">Chlorella vulgaris</name>
    <name type="common">Green alga</name>
    <dbReference type="NCBI Taxonomy" id="3077"/>
    <lineage>
        <taxon>Eukaryota</taxon>
        <taxon>Viridiplantae</taxon>
        <taxon>Chlorophyta</taxon>
        <taxon>core chlorophytes</taxon>
        <taxon>Trebouxiophyceae</taxon>
        <taxon>Chlorellales</taxon>
        <taxon>Chlorellaceae</taxon>
        <taxon>Chlorella clade</taxon>
        <taxon>Chlorella</taxon>
    </lineage>
</organism>
<dbReference type="Pfam" id="PF02493">
    <property type="entry name" value="MORN"/>
    <property type="match status" value="3"/>
</dbReference>
<dbReference type="OrthoDB" id="423343at2759"/>
<feature type="region of interest" description="Disordered" evidence="2">
    <location>
        <begin position="423"/>
        <end position="442"/>
    </location>
</feature>
<proteinExistence type="predicted"/>
<reference evidence="3" key="2">
    <citation type="submission" date="2020-11" db="EMBL/GenBank/DDBJ databases">
        <authorList>
            <person name="Cecchin M."/>
            <person name="Marcolungo L."/>
            <person name="Rossato M."/>
            <person name="Girolomoni L."/>
            <person name="Cosentino E."/>
            <person name="Cuine S."/>
            <person name="Li-Beisson Y."/>
            <person name="Delledonne M."/>
            <person name="Ballottari M."/>
        </authorList>
    </citation>
    <scope>NUCLEOTIDE SEQUENCE</scope>
    <source>
        <strain evidence="3">211/11P</strain>
        <tissue evidence="3">Whole cell</tissue>
    </source>
</reference>
<dbReference type="InterPro" id="IPR003409">
    <property type="entry name" value="MORN"/>
</dbReference>
<evidence type="ECO:0000313" key="4">
    <source>
        <dbReference type="Proteomes" id="UP001055712"/>
    </source>
</evidence>
<protein>
    <submittedName>
        <fullName evidence="3">Uncharacterized protein</fullName>
    </submittedName>
</protein>
<keyword evidence="4" id="KW-1185">Reference proteome</keyword>
<accession>A0A9D4TRB3</accession>
<evidence type="ECO:0000256" key="1">
    <source>
        <dbReference type="ARBA" id="ARBA00022737"/>
    </source>
</evidence>
<keyword evidence="1" id="KW-0677">Repeat</keyword>
<comment type="caution">
    <text evidence="3">The sequence shown here is derived from an EMBL/GenBank/DDBJ whole genome shotgun (WGS) entry which is preliminary data.</text>
</comment>
<dbReference type="EMBL" id="SIDB01000005">
    <property type="protein sequence ID" value="KAI3432598.1"/>
    <property type="molecule type" value="Genomic_DNA"/>
</dbReference>
<feature type="compositionally biased region" description="Acidic residues" evidence="2">
    <location>
        <begin position="352"/>
        <end position="367"/>
    </location>
</feature>
<feature type="region of interest" description="Disordered" evidence="2">
    <location>
        <begin position="302"/>
        <end position="402"/>
    </location>
</feature>
<dbReference type="AlphaFoldDB" id="A0A9D4TRB3"/>
<gene>
    <name evidence="3" type="ORF">D9Q98_004146</name>
</gene>
<dbReference type="GO" id="GO:0016020">
    <property type="term" value="C:membrane"/>
    <property type="evidence" value="ECO:0007669"/>
    <property type="project" value="UniProtKB-ARBA"/>
</dbReference>
<dbReference type="SUPFAM" id="SSF82185">
    <property type="entry name" value="Histone H3 K4-specific methyltransferase SET7/9 N-terminal domain"/>
    <property type="match status" value="1"/>
</dbReference>
<feature type="compositionally biased region" description="Basic and acidic residues" evidence="2">
    <location>
        <begin position="337"/>
        <end position="351"/>
    </location>
</feature>